<reference evidence="1" key="1">
    <citation type="submission" date="2018-05" db="EMBL/GenBank/DDBJ databases">
        <authorList>
            <person name="Lanie J.A."/>
            <person name="Ng W.-L."/>
            <person name="Kazmierczak K.M."/>
            <person name="Andrzejewski T.M."/>
            <person name="Davidsen T.M."/>
            <person name="Wayne K.J."/>
            <person name="Tettelin H."/>
            <person name="Glass J.I."/>
            <person name="Rusch D."/>
            <person name="Podicherti R."/>
            <person name="Tsui H.-C.T."/>
            <person name="Winkler M.E."/>
        </authorList>
    </citation>
    <scope>NUCLEOTIDE SEQUENCE</scope>
</reference>
<accession>A0A382TCW7</accession>
<protein>
    <recommendedName>
        <fullName evidence="2">Prolyl 4-hydroxylase alpha subunit Fe(2+) 2OG dioxygenase domain-containing protein</fullName>
    </recommendedName>
</protein>
<sequence>MLNISQVEQYHQKGYLLASGLIPDTTSKKAEETLWSILNMLPDQPESWKTIPAYAKVQPHRNLIDITTAVPDLMACCTPEFLRATAQLLNTPSIETHRPNGINTINVFPTAEWSCGKPHIDGIELGGKKHRRTFPGPLRMVVLSFLSDTESKGGGTMVWP</sequence>
<feature type="non-terminal residue" evidence="1">
    <location>
        <position position="160"/>
    </location>
</feature>
<dbReference type="SUPFAM" id="SSF51197">
    <property type="entry name" value="Clavaminate synthase-like"/>
    <property type="match status" value="1"/>
</dbReference>
<evidence type="ECO:0000313" key="1">
    <source>
        <dbReference type="EMBL" id="SVD19970.1"/>
    </source>
</evidence>
<dbReference type="AlphaFoldDB" id="A0A382TCW7"/>
<gene>
    <name evidence="1" type="ORF">METZ01_LOCUS372824</name>
</gene>
<dbReference type="EMBL" id="UINC01135676">
    <property type="protein sequence ID" value="SVD19970.1"/>
    <property type="molecule type" value="Genomic_DNA"/>
</dbReference>
<name>A0A382TCW7_9ZZZZ</name>
<evidence type="ECO:0008006" key="2">
    <source>
        <dbReference type="Google" id="ProtNLM"/>
    </source>
</evidence>
<proteinExistence type="predicted"/>
<dbReference type="Gene3D" id="2.60.120.620">
    <property type="entry name" value="q2cbj1_9rhob like domain"/>
    <property type="match status" value="1"/>
</dbReference>
<organism evidence="1">
    <name type="scientific">marine metagenome</name>
    <dbReference type="NCBI Taxonomy" id="408172"/>
    <lineage>
        <taxon>unclassified sequences</taxon>
        <taxon>metagenomes</taxon>
        <taxon>ecological metagenomes</taxon>
    </lineage>
</organism>